<evidence type="ECO:0000313" key="2">
    <source>
        <dbReference type="Proteomes" id="UP001610631"/>
    </source>
</evidence>
<reference evidence="1 2" key="1">
    <citation type="submission" date="2024-03" db="EMBL/GenBank/DDBJ databases">
        <title>Whole genome sequencing of Streptomyces racemochromogenes, to identify antimicrobial biosynthetic gene clusters.</title>
        <authorList>
            <person name="Suryawanshi P."/>
            <person name="Krishnaraj P.U."/>
            <person name="Arun Y.P."/>
            <person name="Suryawanshi M.P."/>
            <person name="Rakshit O."/>
        </authorList>
    </citation>
    <scope>NUCLEOTIDE SEQUENCE [LARGE SCALE GENOMIC DNA]</scope>
    <source>
        <strain evidence="1 2">AUDT626</strain>
    </source>
</reference>
<dbReference type="RefSeq" id="WP_395513295.1">
    <property type="nucleotide sequence ID" value="NZ_JBBDHD010000141.1"/>
</dbReference>
<name>A0ABW7PMZ6_9ACTN</name>
<evidence type="ECO:0000313" key="1">
    <source>
        <dbReference type="EMBL" id="MFH7599668.1"/>
    </source>
</evidence>
<proteinExistence type="predicted"/>
<sequence length="142" mass="15566">MRTSKDSLLELIRNSGLEVKSVQGNDPGPTVETAWRAMAGFGVEPKASVPLKGDLREVHGLWLDYARQGNVIADDGTFLVTAVVTGSSEIGWVLVRLTDTTDVSRLIDDQGRIEFISRSTSGRHICGVTAEEYDYWIIALDL</sequence>
<dbReference type="Proteomes" id="UP001610631">
    <property type="component" value="Unassembled WGS sequence"/>
</dbReference>
<accession>A0ABW7PMZ6</accession>
<keyword evidence="2" id="KW-1185">Reference proteome</keyword>
<organism evidence="1 2">
    <name type="scientific">Streptomyces racemochromogenes</name>
    <dbReference type="NCBI Taxonomy" id="67353"/>
    <lineage>
        <taxon>Bacteria</taxon>
        <taxon>Bacillati</taxon>
        <taxon>Actinomycetota</taxon>
        <taxon>Actinomycetes</taxon>
        <taxon>Kitasatosporales</taxon>
        <taxon>Streptomycetaceae</taxon>
        <taxon>Streptomyces</taxon>
    </lineage>
</organism>
<protein>
    <submittedName>
        <fullName evidence="1">Uncharacterized protein</fullName>
    </submittedName>
</protein>
<gene>
    <name evidence="1" type="ORF">WDV06_31900</name>
</gene>
<dbReference type="EMBL" id="JBBDHD010000141">
    <property type="protein sequence ID" value="MFH7599668.1"/>
    <property type="molecule type" value="Genomic_DNA"/>
</dbReference>
<comment type="caution">
    <text evidence="1">The sequence shown here is derived from an EMBL/GenBank/DDBJ whole genome shotgun (WGS) entry which is preliminary data.</text>
</comment>